<feature type="compositionally biased region" description="Basic and acidic residues" evidence="3">
    <location>
        <begin position="70"/>
        <end position="81"/>
    </location>
</feature>
<dbReference type="Ensembl" id="ENSECAT00000148335.1">
    <property type="protein sequence ID" value="ENSECAP00000088537.1"/>
    <property type="gene ID" value="ENSECAG00000015600.4"/>
</dbReference>
<protein>
    <recommendedName>
        <fullName evidence="2">Phospholipid scramblase</fullName>
    </recommendedName>
</protein>
<reference evidence="4 5" key="1">
    <citation type="journal article" date="2009" name="Science">
        <title>Genome sequence, comparative analysis, and population genetics of the domestic horse.</title>
        <authorList>
            <consortium name="Broad Institute Genome Sequencing Platform"/>
            <consortium name="Broad Institute Whole Genome Assembly Team"/>
            <person name="Wade C.M."/>
            <person name="Giulotto E."/>
            <person name="Sigurdsson S."/>
            <person name="Zoli M."/>
            <person name="Gnerre S."/>
            <person name="Imsland F."/>
            <person name="Lear T.L."/>
            <person name="Adelson D.L."/>
            <person name="Bailey E."/>
            <person name="Bellone R.R."/>
            <person name="Bloecker H."/>
            <person name="Distl O."/>
            <person name="Edgar R.C."/>
            <person name="Garber M."/>
            <person name="Leeb T."/>
            <person name="Mauceli E."/>
            <person name="MacLeod J.N."/>
            <person name="Penedo M.C.T."/>
            <person name="Raison J.M."/>
            <person name="Sharpe T."/>
            <person name="Vogel J."/>
            <person name="Andersson L."/>
            <person name="Antczak D.F."/>
            <person name="Biagi T."/>
            <person name="Binns M.M."/>
            <person name="Chowdhary B.P."/>
            <person name="Coleman S.J."/>
            <person name="Della Valle G."/>
            <person name="Fryc S."/>
            <person name="Guerin G."/>
            <person name="Hasegawa T."/>
            <person name="Hill E.W."/>
            <person name="Jurka J."/>
            <person name="Kiialainen A."/>
            <person name="Lindgren G."/>
            <person name="Liu J."/>
            <person name="Magnani E."/>
            <person name="Mickelson J.R."/>
            <person name="Murray J."/>
            <person name="Nergadze S.G."/>
            <person name="Onofrio R."/>
            <person name="Pedroni S."/>
            <person name="Piras M.F."/>
            <person name="Raudsepp T."/>
            <person name="Rocchi M."/>
            <person name="Roeed K.H."/>
            <person name="Ryder O.A."/>
            <person name="Searle S."/>
            <person name="Skow L."/>
            <person name="Swinburne J.E."/>
            <person name="Syvaenen A.C."/>
            <person name="Tozaki T."/>
            <person name="Valberg S.J."/>
            <person name="Vaudin M."/>
            <person name="White J.R."/>
            <person name="Zody M.C."/>
            <person name="Lander E.S."/>
            <person name="Lindblad-Toh K."/>
        </authorList>
    </citation>
    <scope>NUCLEOTIDE SEQUENCE [LARGE SCALE GENOMIC DNA]</scope>
    <source>
        <strain evidence="4 5">Thoroughbred</strain>
    </source>
</reference>
<evidence type="ECO:0000256" key="3">
    <source>
        <dbReference type="SAM" id="MobiDB-lite"/>
    </source>
</evidence>
<feature type="region of interest" description="Disordered" evidence="3">
    <location>
        <begin position="1"/>
        <end position="41"/>
    </location>
</feature>
<dbReference type="InterPro" id="IPR005552">
    <property type="entry name" value="Scramblase"/>
</dbReference>
<organism evidence="4 5">
    <name type="scientific">Equus caballus</name>
    <name type="common">Horse</name>
    <dbReference type="NCBI Taxonomy" id="9796"/>
    <lineage>
        <taxon>Eukaryota</taxon>
        <taxon>Metazoa</taxon>
        <taxon>Chordata</taxon>
        <taxon>Craniata</taxon>
        <taxon>Vertebrata</taxon>
        <taxon>Euteleostomi</taxon>
        <taxon>Mammalia</taxon>
        <taxon>Eutheria</taxon>
        <taxon>Laurasiatheria</taxon>
        <taxon>Perissodactyla</taxon>
        <taxon>Equidae</taxon>
        <taxon>Equus</taxon>
    </lineage>
</organism>
<dbReference type="GO" id="GO:0017128">
    <property type="term" value="F:phospholipid scramblase activity"/>
    <property type="evidence" value="ECO:0007669"/>
    <property type="project" value="InterPro"/>
</dbReference>
<dbReference type="AlphaFoldDB" id="A0A9L0TPH5"/>
<comment type="function">
    <text evidence="2">May mediate accelerated ATP-independent bidirectional transbilayer migration of phospholipids upon binding calcium ions that results in a loss of phospholipid asymmetry in the plasma membrane.</text>
</comment>
<sequence length="418" mass="44443">MGECAGCSAASARPEPPLGGGAWGLAPRKRPSFPPRGTEDFAPVDLAGVAWLGLSLLPSPGELPFWHSASERKGRERRQREGAGGPGSAAPRESRHPLCAGAPPRPGGVGPGQVEGRSQILGPPPVAPESPGALGTPAILGASVRGAAQETLGRRRAQLPFGVCLSVFVSVSVSVWLSPSLPPLLELSSSDTDIPPALAPSPWLIDQILIHQKAERVETLLGWETSNRYELRSGTGQPLGQAAEESNCCARLCCGARRPLRVRMVDPGDREVLRLLRPLHCGCSCCPCGLQEMEVQAPPGTTIGHVLQTWHPFLPKFSIQDANRKTILRVVGPCWTCGCGTDTNFEVKTPDESRSVGRISKQWGGLLREALTDADDFGLQFPLDLDVRVKAVLLGATFLIDYMFFEKRGGAGPSAITS</sequence>
<dbReference type="PANTHER" id="PTHR23248:SF37">
    <property type="entry name" value="PHOSPHOLIPID SCRAMBLASE 3"/>
    <property type="match status" value="1"/>
</dbReference>
<keyword evidence="2" id="KW-0106">Calcium</keyword>
<dbReference type="PANTHER" id="PTHR23248">
    <property type="entry name" value="PHOSPHOLIPID SCRAMBLASE-RELATED"/>
    <property type="match status" value="1"/>
</dbReference>
<comment type="similarity">
    <text evidence="1 2">Belongs to the phospholipid scramblase family.</text>
</comment>
<dbReference type="Proteomes" id="UP000002281">
    <property type="component" value="Chromosome 11"/>
</dbReference>
<dbReference type="Pfam" id="PF03803">
    <property type="entry name" value="Scramblase"/>
    <property type="match status" value="1"/>
</dbReference>
<evidence type="ECO:0000313" key="5">
    <source>
        <dbReference type="Proteomes" id="UP000002281"/>
    </source>
</evidence>
<evidence type="ECO:0000256" key="2">
    <source>
        <dbReference type="RuleBase" id="RU363116"/>
    </source>
</evidence>
<keyword evidence="2" id="KW-0564">Palmitate</keyword>
<name>A0A9L0TPH5_HORSE</name>
<gene>
    <name evidence="4" type="primary">PLSCR3</name>
</gene>
<reference evidence="4" key="2">
    <citation type="submission" date="2025-08" db="UniProtKB">
        <authorList>
            <consortium name="Ensembl"/>
        </authorList>
    </citation>
    <scope>IDENTIFICATION</scope>
    <source>
        <strain evidence="4">Thoroughbred</strain>
    </source>
</reference>
<dbReference type="GeneTree" id="ENSGT00940000161755"/>
<evidence type="ECO:0000313" key="4">
    <source>
        <dbReference type="Ensembl" id="ENSECAP00000088537.1"/>
    </source>
</evidence>
<proteinExistence type="inferred from homology"/>
<reference evidence="4" key="3">
    <citation type="submission" date="2025-09" db="UniProtKB">
        <authorList>
            <consortium name="Ensembl"/>
        </authorList>
    </citation>
    <scope>IDENTIFICATION</scope>
    <source>
        <strain evidence="4">Thoroughbred</strain>
    </source>
</reference>
<comment type="cofactor">
    <cofactor evidence="2">
        <name>Ca(2+)</name>
        <dbReference type="ChEBI" id="CHEBI:29108"/>
    </cofactor>
</comment>
<keyword evidence="2" id="KW-0449">Lipoprotein</keyword>
<accession>A0A9L0TPH5</accession>
<keyword evidence="5" id="KW-1185">Reference proteome</keyword>
<evidence type="ECO:0000256" key="1">
    <source>
        <dbReference type="ARBA" id="ARBA00005350"/>
    </source>
</evidence>
<feature type="region of interest" description="Disordered" evidence="3">
    <location>
        <begin position="70"/>
        <end position="134"/>
    </location>
</feature>